<evidence type="ECO:0008006" key="8">
    <source>
        <dbReference type="Google" id="ProtNLM"/>
    </source>
</evidence>
<comment type="similarity">
    <text evidence="6">Belongs to the radical SAM superfamily. Anaerobic sulfatase-maturating enzyme family.</text>
</comment>
<reference evidence="7" key="1">
    <citation type="journal article" date="2015" name="Nature">
        <title>Complex archaea that bridge the gap between prokaryotes and eukaryotes.</title>
        <authorList>
            <person name="Spang A."/>
            <person name="Saw J.H."/>
            <person name="Jorgensen S.L."/>
            <person name="Zaremba-Niedzwiedzka K."/>
            <person name="Martijn J."/>
            <person name="Lind A.E."/>
            <person name="van Eijk R."/>
            <person name="Schleper C."/>
            <person name="Guy L."/>
            <person name="Ettema T.J."/>
        </authorList>
    </citation>
    <scope>NUCLEOTIDE SEQUENCE</scope>
</reference>
<dbReference type="PANTHER" id="PTHR43273">
    <property type="entry name" value="ANAEROBIC SULFATASE-MATURATING ENZYME HOMOLOG ASLB-RELATED"/>
    <property type="match status" value="1"/>
</dbReference>
<gene>
    <name evidence="7" type="ORF">LCGC14_0236850</name>
</gene>
<keyword evidence="2" id="KW-0949">S-adenosyl-L-methionine</keyword>
<dbReference type="NCBIfam" id="TIGR04085">
    <property type="entry name" value="rSAM_more_4Fe4S"/>
    <property type="match status" value="1"/>
</dbReference>
<evidence type="ECO:0000256" key="3">
    <source>
        <dbReference type="ARBA" id="ARBA00022723"/>
    </source>
</evidence>
<evidence type="ECO:0000313" key="7">
    <source>
        <dbReference type="EMBL" id="KKN89553.1"/>
    </source>
</evidence>
<protein>
    <recommendedName>
        <fullName evidence="8">Radical SAM core domain-containing protein</fullName>
    </recommendedName>
</protein>
<dbReference type="EMBL" id="LAZR01000117">
    <property type="protein sequence ID" value="KKN89553.1"/>
    <property type="molecule type" value="Genomic_DNA"/>
</dbReference>
<organism evidence="7">
    <name type="scientific">marine sediment metagenome</name>
    <dbReference type="NCBI Taxonomy" id="412755"/>
    <lineage>
        <taxon>unclassified sequences</taxon>
        <taxon>metagenomes</taxon>
        <taxon>ecological metagenomes</taxon>
    </lineage>
</organism>
<dbReference type="PANTHER" id="PTHR43273:SF3">
    <property type="entry name" value="ANAEROBIC SULFATASE-MATURATING ENZYME HOMOLOG ASLB-RELATED"/>
    <property type="match status" value="1"/>
</dbReference>
<evidence type="ECO:0000256" key="1">
    <source>
        <dbReference type="ARBA" id="ARBA00001966"/>
    </source>
</evidence>
<dbReference type="Gene3D" id="3.20.20.70">
    <property type="entry name" value="Aldolase class I"/>
    <property type="match status" value="1"/>
</dbReference>
<evidence type="ECO:0000256" key="2">
    <source>
        <dbReference type="ARBA" id="ARBA00022691"/>
    </source>
</evidence>
<evidence type="ECO:0000256" key="4">
    <source>
        <dbReference type="ARBA" id="ARBA00023004"/>
    </source>
</evidence>
<keyword evidence="3" id="KW-0479">Metal-binding</keyword>
<comment type="cofactor">
    <cofactor evidence="1">
        <name>[4Fe-4S] cluster</name>
        <dbReference type="ChEBI" id="CHEBI:49883"/>
    </cofactor>
</comment>
<dbReference type="InterPro" id="IPR013785">
    <property type="entry name" value="Aldolase_TIM"/>
</dbReference>
<dbReference type="SFLD" id="SFLDG01067">
    <property type="entry name" value="SPASM/twitch_domain_containing"/>
    <property type="match status" value="1"/>
</dbReference>
<dbReference type="GO" id="GO:0051536">
    <property type="term" value="F:iron-sulfur cluster binding"/>
    <property type="evidence" value="ECO:0007669"/>
    <property type="project" value="UniProtKB-KW"/>
</dbReference>
<keyword evidence="5" id="KW-0411">Iron-sulfur</keyword>
<evidence type="ECO:0000256" key="5">
    <source>
        <dbReference type="ARBA" id="ARBA00023014"/>
    </source>
</evidence>
<evidence type="ECO:0000256" key="6">
    <source>
        <dbReference type="ARBA" id="ARBA00023601"/>
    </source>
</evidence>
<dbReference type="AlphaFoldDB" id="A0A0F9XCS4"/>
<accession>A0A0F9XCS4</accession>
<name>A0A0F9XCS4_9ZZZZ</name>
<dbReference type="GO" id="GO:0046872">
    <property type="term" value="F:metal ion binding"/>
    <property type="evidence" value="ECO:0007669"/>
    <property type="project" value="UniProtKB-KW"/>
</dbReference>
<dbReference type="InterPro" id="IPR007197">
    <property type="entry name" value="rSAM"/>
</dbReference>
<dbReference type="CDD" id="cd01335">
    <property type="entry name" value="Radical_SAM"/>
    <property type="match status" value="1"/>
</dbReference>
<dbReference type="GO" id="GO:0016491">
    <property type="term" value="F:oxidoreductase activity"/>
    <property type="evidence" value="ECO:0007669"/>
    <property type="project" value="InterPro"/>
</dbReference>
<keyword evidence="4" id="KW-0408">Iron</keyword>
<sequence>MPYSVVIAKPTKECNADCSYCSAPPDGAERWTLDDFKLILDRLSGNLTPRVDWIWHGGEPMLMQPDFFRACAEYAQAQGIKLNFAMQTNLLSYDTARWKGVFEEVFEGRISTSYDPYKKYRTVKGNADTYDRLFWRAMDAAIRDGFRPLVIGVYDEGSAQDAQGIYERAVAYGNHGFDIRFNYAYPAGRAKESGMLIKPSTYGRMLLDLFERWIDEMPAFNITPLDQMLAKVAGHRAQLCPWTKSCGGRFLTIDPDGSVFNCSEFSDLGDRKYRFGNILTGVIDSDVQSVDVRTYIGSEIVPALASSPASRDIIRRARNVPPDCRSCPHFQECEGGCARDAVLFEKGLGGKFAYCESWKMVFSRLKESVLSGEADRALYRLGIDPVAARHRLTASELIAAC</sequence>
<dbReference type="SFLD" id="SFLDS00029">
    <property type="entry name" value="Radical_SAM"/>
    <property type="match status" value="1"/>
</dbReference>
<proteinExistence type="inferred from homology"/>
<dbReference type="InterPro" id="IPR058240">
    <property type="entry name" value="rSAM_sf"/>
</dbReference>
<dbReference type="InterPro" id="IPR023867">
    <property type="entry name" value="Sulphatase_maturase_rSAM"/>
</dbReference>
<comment type="caution">
    <text evidence="7">The sequence shown here is derived from an EMBL/GenBank/DDBJ whole genome shotgun (WGS) entry which is preliminary data.</text>
</comment>
<dbReference type="InterPro" id="IPR023885">
    <property type="entry name" value="4Fe4S-binding_SPASM_dom"/>
</dbReference>
<dbReference type="SUPFAM" id="SSF102114">
    <property type="entry name" value="Radical SAM enzymes"/>
    <property type="match status" value="1"/>
</dbReference>